<proteinExistence type="predicted"/>
<reference evidence="1 2" key="1">
    <citation type="journal article" date="2013" name="Genome Announc.">
        <title>Draft Genome Sequence of Sphingobium ummariense Strain RL-3, a Hexachlorocyclohexane-Degrading Bacterium.</title>
        <authorList>
            <person name="Kohli P."/>
            <person name="Dua A."/>
            <person name="Sangwan N."/>
            <person name="Oldach P."/>
            <person name="Khurana J.P."/>
            <person name="Lal R."/>
        </authorList>
    </citation>
    <scope>NUCLEOTIDE SEQUENCE [LARGE SCALE GENOMIC DNA]</scope>
    <source>
        <strain evidence="1 2">RL-3</strain>
    </source>
</reference>
<protein>
    <submittedName>
        <fullName evidence="1">Uncharacterized protein</fullName>
    </submittedName>
</protein>
<gene>
    <name evidence="1" type="ORF">M529_22535</name>
</gene>
<comment type="caution">
    <text evidence="1">The sequence shown here is derived from an EMBL/GenBank/DDBJ whole genome shotgun (WGS) entry which is preliminary data.</text>
</comment>
<evidence type="ECO:0000313" key="1">
    <source>
        <dbReference type="EMBL" id="EQB29906.1"/>
    </source>
</evidence>
<dbReference type="AlphaFoldDB" id="T0IVU4"/>
<keyword evidence="2" id="KW-1185">Reference proteome</keyword>
<dbReference type="STRING" id="1346791.M529_22535"/>
<sequence length="66" mass="7337">MAGIGKQRGETLPERSTLIGWQTEEAIKCRAGDRGARARRKQVSDASEIEYLVPDCRSRTRLGSFA</sequence>
<organism evidence="1 2">
    <name type="scientific">Sphingobium ummariense RL-3</name>
    <dbReference type="NCBI Taxonomy" id="1346791"/>
    <lineage>
        <taxon>Bacteria</taxon>
        <taxon>Pseudomonadati</taxon>
        <taxon>Pseudomonadota</taxon>
        <taxon>Alphaproteobacteria</taxon>
        <taxon>Sphingomonadales</taxon>
        <taxon>Sphingomonadaceae</taxon>
        <taxon>Sphingobium</taxon>
    </lineage>
</organism>
<evidence type="ECO:0000313" key="2">
    <source>
        <dbReference type="Proteomes" id="UP000015523"/>
    </source>
</evidence>
<name>T0IVU4_9SPHN</name>
<accession>T0IVU4</accession>
<dbReference type="Proteomes" id="UP000015523">
    <property type="component" value="Unassembled WGS sequence"/>
</dbReference>
<dbReference type="EMBL" id="AUWY01000133">
    <property type="protein sequence ID" value="EQB29906.1"/>
    <property type="molecule type" value="Genomic_DNA"/>
</dbReference>